<dbReference type="Proteomes" id="UP001189624">
    <property type="component" value="Chromosome 4"/>
</dbReference>
<organism evidence="1 2">
    <name type="scientific">Sphenostylis stenocarpa</name>
    <dbReference type="NCBI Taxonomy" id="92480"/>
    <lineage>
        <taxon>Eukaryota</taxon>
        <taxon>Viridiplantae</taxon>
        <taxon>Streptophyta</taxon>
        <taxon>Embryophyta</taxon>
        <taxon>Tracheophyta</taxon>
        <taxon>Spermatophyta</taxon>
        <taxon>Magnoliopsida</taxon>
        <taxon>eudicotyledons</taxon>
        <taxon>Gunneridae</taxon>
        <taxon>Pentapetalae</taxon>
        <taxon>rosids</taxon>
        <taxon>fabids</taxon>
        <taxon>Fabales</taxon>
        <taxon>Fabaceae</taxon>
        <taxon>Papilionoideae</taxon>
        <taxon>50 kb inversion clade</taxon>
        <taxon>NPAAA clade</taxon>
        <taxon>indigoferoid/millettioid clade</taxon>
        <taxon>Phaseoleae</taxon>
        <taxon>Sphenostylis</taxon>
    </lineage>
</organism>
<evidence type="ECO:0000313" key="2">
    <source>
        <dbReference type="Proteomes" id="UP001189624"/>
    </source>
</evidence>
<gene>
    <name evidence="1" type="ORF">AYBTSS11_LOCUS15519</name>
</gene>
<dbReference type="Gramene" id="rna-AYBTSS11_LOCUS15519">
    <property type="protein sequence ID" value="CAJ1952852.1"/>
    <property type="gene ID" value="gene-AYBTSS11_LOCUS15519"/>
</dbReference>
<evidence type="ECO:0000313" key="1">
    <source>
        <dbReference type="EMBL" id="CAJ1952852.1"/>
    </source>
</evidence>
<reference evidence="1" key="1">
    <citation type="submission" date="2023-10" db="EMBL/GenBank/DDBJ databases">
        <authorList>
            <person name="Domelevo Entfellner J.-B."/>
        </authorList>
    </citation>
    <scope>NUCLEOTIDE SEQUENCE</scope>
</reference>
<keyword evidence="2" id="KW-1185">Reference proteome</keyword>
<protein>
    <submittedName>
        <fullName evidence="1">Uncharacterized protein</fullName>
    </submittedName>
</protein>
<dbReference type="AlphaFoldDB" id="A0AA86SJY3"/>
<dbReference type="EMBL" id="OY731401">
    <property type="protein sequence ID" value="CAJ1952852.1"/>
    <property type="molecule type" value="Genomic_DNA"/>
</dbReference>
<proteinExistence type="predicted"/>
<accession>A0AA86SJY3</accession>
<sequence>MGHVYLTHSVRMIFDTNNNPSLKCEFLRSMAVGSGWQVMVGYINLACYYIVGLPIGHCLGINQHLWVKGVWGGTLRMAGFFRY</sequence>
<name>A0AA86SJY3_9FABA</name>